<evidence type="ECO:0000313" key="2">
    <source>
        <dbReference type="EMBL" id="QPC47362.1"/>
    </source>
</evidence>
<dbReference type="RefSeq" id="WP_239672034.1">
    <property type="nucleotide sequence ID" value="NZ_CP049742.1"/>
</dbReference>
<evidence type="ECO:0000256" key="1">
    <source>
        <dbReference type="SAM" id="MobiDB-lite"/>
    </source>
</evidence>
<feature type="compositionally biased region" description="Basic and acidic residues" evidence="1">
    <location>
        <begin position="15"/>
        <end position="41"/>
    </location>
</feature>
<dbReference type="EMBL" id="CP049742">
    <property type="protein sequence ID" value="QPC47362.1"/>
    <property type="molecule type" value="Genomic_DNA"/>
</dbReference>
<gene>
    <name evidence="2" type="ORF">G8O30_10585</name>
</gene>
<organism evidence="2 3">
    <name type="scientific">Mangrovibacillus cuniculi</name>
    <dbReference type="NCBI Taxonomy" id="2593652"/>
    <lineage>
        <taxon>Bacteria</taxon>
        <taxon>Bacillati</taxon>
        <taxon>Bacillota</taxon>
        <taxon>Bacilli</taxon>
        <taxon>Bacillales</taxon>
        <taxon>Bacillaceae</taxon>
        <taxon>Mangrovibacillus</taxon>
    </lineage>
</organism>
<accession>A0A7S8HG38</accession>
<reference evidence="2 3" key="1">
    <citation type="submission" date="2019-07" db="EMBL/GenBank/DDBJ databases">
        <title>Genome sequence of 2 isolates from Red Sea Mangroves.</title>
        <authorList>
            <person name="Sefrji F."/>
            <person name="Michoud G."/>
            <person name="Merlino G."/>
            <person name="Daffonchio D."/>
        </authorList>
    </citation>
    <scope>NUCLEOTIDE SEQUENCE [LARGE SCALE GENOMIC DNA]</scope>
    <source>
        <strain evidence="2 3">R1DC41</strain>
    </source>
</reference>
<proteinExistence type="predicted"/>
<dbReference type="KEGG" id="mcui:G8O30_10585"/>
<name>A0A7S8HG38_9BACI</name>
<feature type="region of interest" description="Disordered" evidence="1">
    <location>
        <begin position="15"/>
        <end position="51"/>
    </location>
</feature>
<sequence>MANDKPAMYYIREGVRQQAEERAKELEKQREQTKQQEKEVGQGENGDELPIEEQVQLLSKAVLDLTEKMNGKGE</sequence>
<evidence type="ECO:0000313" key="3">
    <source>
        <dbReference type="Proteomes" id="UP000593626"/>
    </source>
</evidence>
<protein>
    <submittedName>
        <fullName evidence="2">Uncharacterized protein</fullName>
    </submittedName>
</protein>
<dbReference type="AlphaFoldDB" id="A0A7S8HG38"/>
<dbReference type="Proteomes" id="UP000593626">
    <property type="component" value="Chromosome"/>
</dbReference>
<keyword evidence="3" id="KW-1185">Reference proteome</keyword>